<feature type="region of interest" description="Disordered" evidence="1">
    <location>
        <begin position="193"/>
        <end position="214"/>
    </location>
</feature>
<keyword evidence="3" id="KW-0808">Transferase</keyword>
<reference evidence="3 4" key="1">
    <citation type="submission" date="2016-06" db="EMBL/GenBank/DDBJ databases">
        <authorList>
            <person name="Kjaerup R.B."/>
            <person name="Dalgaard T.S."/>
            <person name="Juul-Madsen H.R."/>
        </authorList>
    </citation>
    <scope>NUCLEOTIDE SEQUENCE [LARGE SCALE GENOMIC DNA]</scope>
    <source>
        <strain evidence="3 4">DSM 43821</strain>
    </source>
</reference>
<evidence type="ECO:0000259" key="2">
    <source>
        <dbReference type="PROSITE" id="PS51186"/>
    </source>
</evidence>
<dbReference type="InterPro" id="IPR016181">
    <property type="entry name" value="Acyl_CoA_acyltransferase"/>
</dbReference>
<dbReference type="Proteomes" id="UP000198228">
    <property type="component" value="Chromosome I"/>
</dbReference>
<dbReference type="Gene3D" id="3.40.630.30">
    <property type="match status" value="1"/>
</dbReference>
<gene>
    <name evidence="3" type="ORF">GA0074696_0034</name>
</gene>
<dbReference type="EMBL" id="LT607410">
    <property type="protein sequence ID" value="SCE65448.1"/>
    <property type="molecule type" value="Genomic_DNA"/>
</dbReference>
<dbReference type="GO" id="GO:0016747">
    <property type="term" value="F:acyltransferase activity, transferring groups other than amino-acyl groups"/>
    <property type="evidence" value="ECO:0007669"/>
    <property type="project" value="InterPro"/>
</dbReference>
<protein>
    <submittedName>
        <fullName evidence="3">Aminoglycoside 6'-N-acetyltransferase</fullName>
    </submittedName>
</protein>
<proteinExistence type="predicted"/>
<accession>A0A1C4U159</accession>
<dbReference type="RefSeq" id="WP_088964271.1">
    <property type="nucleotide sequence ID" value="NZ_LT607410.1"/>
</dbReference>
<feature type="domain" description="N-acetyltransferase" evidence="2">
    <location>
        <begin position="13"/>
        <end position="178"/>
    </location>
</feature>
<dbReference type="CDD" id="cd04301">
    <property type="entry name" value="NAT_SF"/>
    <property type="match status" value="1"/>
</dbReference>
<dbReference type="PANTHER" id="PTHR43792">
    <property type="entry name" value="GNAT FAMILY, PUTATIVE (AFU_ORTHOLOGUE AFUA_3G00765)-RELATED-RELATED"/>
    <property type="match status" value="1"/>
</dbReference>
<evidence type="ECO:0000313" key="4">
    <source>
        <dbReference type="Proteomes" id="UP000198228"/>
    </source>
</evidence>
<dbReference type="InterPro" id="IPR000182">
    <property type="entry name" value="GNAT_dom"/>
</dbReference>
<evidence type="ECO:0000256" key="1">
    <source>
        <dbReference type="SAM" id="MobiDB-lite"/>
    </source>
</evidence>
<sequence>MSEPALPIRTERLLLRPYRTDDVDALLAYYSDPLVARYIPWEPWTRDFATTVVTKRLSSTGITGPESRLAVVAEHEGEVVGDVILWPADETLSRGEMGWAFHPAVSGRGFATEAVRAVIDVAFAHCGMHRVIAHVDARNEASARLCERVGMVKEAHLRRDHWTKGEWTDTLIYGLLAEQWQGSQTRPPLVARSRLTRSAIGGRPPGPSRSPRRR</sequence>
<dbReference type="Pfam" id="PF13302">
    <property type="entry name" value="Acetyltransf_3"/>
    <property type="match status" value="1"/>
</dbReference>
<evidence type="ECO:0000313" key="3">
    <source>
        <dbReference type="EMBL" id="SCE65448.1"/>
    </source>
</evidence>
<dbReference type="PROSITE" id="PS51186">
    <property type="entry name" value="GNAT"/>
    <property type="match status" value="1"/>
</dbReference>
<dbReference type="AlphaFoldDB" id="A0A1C4U159"/>
<organism evidence="3 4">
    <name type="scientific">Micromonospora purpureochromogenes</name>
    <dbReference type="NCBI Taxonomy" id="47872"/>
    <lineage>
        <taxon>Bacteria</taxon>
        <taxon>Bacillati</taxon>
        <taxon>Actinomycetota</taxon>
        <taxon>Actinomycetes</taxon>
        <taxon>Micromonosporales</taxon>
        <taxon>Micromonosporaceae</taxon>
        <taxon>Micromonospora</taxon>
    </lineage>
</organism>
<name>A0A1C4U159_9ACTN</name>
<dbReference type="InterPro" id="IPR051531">
    <property type="entry name" value="N-acetyltransferase"/>
</dbReference>
<dbReference type="SUPFAM" id="SSF55729">
    <property type="entry name" value="Acyl-CoA N-acyltransferases (Nat)"/>
    <property type="match status" value="1"/>
</dbReference>
<dbReference type="PANTHER" id="PTHR43792:SF1">
    <property type="entry name" value="N-ACETYLTRANSFERASE DOMAIN-CONTAINING PROTEIN"/>
    <property type="match status" value="1"/>
</dbReference>